<evidence type="ECO:0000313" key="6">
    <source>
        <dbReference type="EMBL" id="CCA67611.1"/>
    </source>
</evidence>
<dbReference type="eggNOG" id="KOG0398">
    <property type="taxonomic scope" value="Eukaryota"/>
</dbReference>
<comment type="caution">
    <text evidence="6">The sequence shown here is derived from an EMBL/GenBank/DDBJ whole genome shotgun (WGS) entry which is preliminary data.</text>
</comment>
<dbReference type="HOGENOM" id="CLU_061015_1_1_1"/>
<dbReference type="Gene3D" id="3.30.1440.10">
    <property type="match status" value="1"/>
</dbReference>
<dbReference type="GO" id="GO:0006412">
    <property type="term" value="P:translation"/>
    <property type="evidence" value="ECO:0007669"/>
    <property type="project" value="InterPro"/>
</dbReference>
<proteinExistence type="inferred from homology"/>
<dbReference type="PANTHER" id="PTHR11994">
    <property type="entry name" value="60S RIBOSOMAL PROTEIN L11-RELATED"/>
    <property type="match status" value="1"/>
</dbReference>
<dbReference type="InParanoid" id="G4T8G8"/>
<feature type="region of interest" description="Disordered" evidence="4">
    <location>
        <begin position="60"/>
        <end position="127"/>
    </location>
</feature>
<gene>
    <name evidence="6" type="ORF">PIIN_01439</name>
</gene>
<evidence type="ECO:0000256" key="3">
    <source>
        <dbReference type="ARBA" id="ARBA00023274"/>
    </source>
</evidence>
<dbReference type="Pfam" id="PF00673">
    <property type="entry name" value="Ribosomal_L5_C"/>
    <property type="match status" value="1"/>
</dbReference>
<sequence length="318" mass="35286">MAQAARKAARVASTSVLYNPQTYTPNVALKLGPTHNSRLRAHYDTTVAENLMYMHYQHHDASYTPPQPHRKKLHPGAEDGSNPYAANRPPPRPRGNKVPRPLATNVGFMPRPHVQTSSSVEEGSKDTELANAAKRLARTVTHLKAIQLHIMSKDSLTNKASLITNMFQLRVLSGATKGEGGHTTNKGVELIRGRKNLQQWKLRRGTPCGVKVTLKGDKMYDFLGTLIEFVLPRLREWGGVVMPVPSANRDSPSMTSGVVSFGLSKEAVELFPQIEVNLDLYPRVSGMHIHFMSNERGRGAQNKTRALLSGFQIPFTRR</sequence>
<evidence type="ECO:0000313" key="7">
    <source>
        <dbReference type="Proteomes" id="UP000007148"/>
    </source>
</evidence>
<dbReference type="AlphaFoldDB" id="G4T8G8"/>
<dbReference type="InterPro" id="IPR022803">
    <property type="entry name" value="Ribosomal_uL5_dom_sf"/>
</dbReference>
<accession>G4T8G8</accession>
<dbReference type="InterPro" id="IPR002132">
    <property type="entry name" value="Ribosomal_uL5"/>
</dbReference>
<evidence type="ECO:0000256" key="4">
    <source>
        <dbReference type="SAM" id="MobiDB-lite"/>
    </source>
</evidence>
<protein>
    <submittedName>
        <fullName evidence="6">Related to candidate mitochondrial 50S ribosomal protein L5-Postia placenta Mad-698-R</fullName>
    </submittedName>
</protein>
<dbReference type="OMA" id="HITIHTT"/>
<keyword evidence="2 6" id="KW-0689">Ribosomal protein</keyword>
<dbReference type="OrthoDB" id="539541at2759"/>
<reference evidence="6 7" key="1">
    <citation type="journal article" date="2011" name="PLoS Pathog.">
        <title>Endophytic Life Strategies Decoded by Genome and Transcriptome Analyses of the Mutualistic Root Symbiont Piriformospora indica.</title>
        <authorList>
            <person name="Zuccaro A."/>
            <person name="Lahrmann U."/>
            <person name="Guldener U."/>
            <person name="Langen G."/>
            <person name="Pfiffi S."/>
            <person name="Biedenkopf D."/>
            <person name="Wong P."/>
            <person name="Samans B."/>
            <person name="Grimm C."/>
            <person name="Basiewicz M."/>
            <person name="Murat C."/>
            <person name="Martin F."/>
            <person name="Kogel K.H."/>
        </authorList>
    </citation>
    <scope>NUCLEOTIDE SEQUENCE [LARGE SCALE GENOMIC DNA]</scope>
    <source>
        <strain evidence="6 7">DSM 11827</strain>
    </source>
</reference>
<dbReference type="Proteomes" id="UP000007148">
    <property type="component" value="Unassembled WGS sequence"/>
</dbReference>
<keyword evidence="3" id="KW-0687">Ribonucleoprotein</keyword>
<organism evidence="6 7">
    <name type="scientific">Serendipita indica (strain DSM 11827)</name>
    <name type="common">Root endophyte fungus</name>
    <name type="synonym">Piriformospora indica</name>
    <dbReference type="NCBI Taxonomy" id="1109443"/>
    <lineage>
        <taxon>Eukaryota</taxon>
        <taxon>Fungi</taxon>
        <taxon>Dikarya</taxon>
        <taxon>Basidiomycota</taxon>
        <taxon>Agaricomycotina</taxon>
        <taxon>Agaricomycetes</taxon>
        <taxon>Sebacinales</taxon>
        <taxon>Serendipitaceae</taxon>
        <taxon>Serendipita</taxon>
    </lineage>
</organism>
<dbReference type="GO" id="GO:0005840">
    <property type="term" value="C:ribosome"/>
    <property type="evidence" value="ECO:0007669"/>
    <property type="project" value="UniProtKB-KW"/>
</dbReference>
<comment type="similarity">
    <text evidence="1">Belongs to the universal ribosomal protein uL5 family.</text>
</comment>
<feature type="domain" description="Large ribosomal subunit protein uL5 C-terminal" evidence="5">
    <location>
        <begin position="207"/>
        <end position="315"/>
    </location>
</feature>
<dbReference type="FunCoup" id="G4T8G8">
    <property type="interactions" value="175"/>
</dbReference>
<dbReference type="InterPro" id="IPR031309">
    <property type="entry name" value="Ribosomal_uL5_C"/>
</dbReference>
<dbReference type="GO" id="GO:0003735">
    <property type="term" value="F:structural constituent of ribosome"/>
    <property type="evidence" value="ECO:0007669"/>
    <property type="project" value="InterPro"/>
</dbReference>
<evidence type="ECO:0000256" key="1">
    <source>
        <dbReference type="ARBA" id="ARBA00008553"/>
    </source>
</evidence>
<dbReference type="SUPFAM" id="SSF55282">
    <property type="entry name" value="RL5-like"/>
    <property type="match status" value="1"/>
</dbReference>
<dbReference type="GO" id="GO:1990904">
    <property type="term" value="C:ribonucleoprotein complex"/>
    <property type="evidence" value="ECO:0007669"/>
    <property type="project" value="UniProtKB-KW"/>
</dbReference>
<dbReference type="EMBL" id="CAFZ01000017">
    <property type="protein sequence ID" value="CCA67611.1"/>
    <property type="molecule type" value="Genomic_DNA"/>
</dbReference>
<keyword evidence="7" id="KW-1185">Reference proteome</keyword>
<evidence type="ECO:0000256" key="2">
    <source>
        <dbReference type="ARBA" id="ARBA00022980"/>
    </source>
</evidence>
<name>G4T8G8_SERID</name>
<evidence type="ECO:0000259" key="5">
    <source>
        <dbReference type="Pfam" id="PF00673"/>
    </source>
</evidence>
<dbReference type="STRING" id="1109443.G4T8G8"/>